<evidence type="ECO:0000256" key="10">
    <source>
        <dbReference type="ARBA" id="ARBA00022989"/>
    </source>
</evidence>
<dbReference type="Gene3D" id="1.20.120.350">
    <property type="entry name" value="Voltage-gated potassium channels. Chain C"/>
    <property type="match status" value="1"/>
</dbReference>
<evidence type="ECO:0000256" key="17">
    <source>
        <dbReference type="SAM" id="Phobius"/>
    </source>
</evidence>
<keyword evidence="14" id="KW-0325">Glycoprotein</keyword>
<evidence type="ECO:0000313" key="19">
    <source>
        <dbReference type="EMBL" id="EEN58182.1"/>
    </source>
</evidence>
<keyword evidence="10 17" id="KW-1133">Transmembrane helix</keyword>
<keyword evidence="11" id="KW-0406">Ion transport</keyword>
<dbReference type="AlphaFoldDB" id="C3YN76"/>
<organism>
    <name type="scientific">Branchiostoma floridae</name>
    <name type="common">Florida lancelet</name>
    <name type="synonym">Amphioxus</name>
    <dbReference type="NCBI Taxonomy" id="7739"/>
    <lineage>
        <taxon>Eukaryota</taxon>
        <taxon>Metazoa</taxon>
        <taxon>Chordata</taxon>
        <taxon>Cephalochordata</taxon>
        <taxon>Leptocardii</taxon>
        <taxon>Amphioxiformes</taxon>
        <taxon>Branchiostomatidae</taxon>
        <taxon>Branchiostoma</taxon>
    </lineage>
</organism>
<evidence type="ECO:0000256" key="14">
    <source>
        <dbReference type="ARBA" id="ARBA00023180"/>
    </source>
</evidence>
<evidence type="ECO:0000256" key="11">
    <source>
        <dbReference type="ARBA" id="ARBA00023065"/>
    </source>
</evidence>
<dbReference type="STRING" id="7739.C3YN76"/>
<keyword evidence="15" id="KW-0407">Ion channel</keyword>
<keyword evidence="9 16" id="KW-0851">Voltage-gated channel</keyword>
<keyword evidence="8 16" id="KW-0106">Calcium</keyword>
<dbReference type="InParanoid" id="C3YN76"/>
<dbReference type="FunFam" id="1.10.287.70:FF:000187">
    <property type="entry name" value="Voltage-dependent L-type calcium channel subunit alpha"/>
    <property type="match status" value="1"/>
</dbReference>
<keyword evidence="2" id="KW-0813">Transport</keyword>
<evidence type="ECO:0000259" key="18">
    <source>
        <dbReference type="Pfam" id="PF00520"/>
    </source>
</evidence>
<dbReference type="PANTHER" id="PTHR45628">
    <property type="entry name" value="VOLTAGE-DEPENDENT CALCIUM CHANNEL TYPE A SUBUNIT ALPHA-1"/>
    <property type="match status" value="1"/>
</dbReference>
<evidence type="ECO:0000256" key="15">
    <source>
        <dbReference type="ARBA" id="ARBA00023303"/>
    </source>
</evidence>
<evidence type="ECO:0000256" key="16">
    <source>
        <dbReference type="RuleBase" id="RU003808"/>
    </source>
</evidence>
<keyword evidence="4 16" id="KW-0109">Calcium transport</keyword>
<dbReference type="PANTHER" id="PTHR45628:SF1">
    <property type="entry name" value="VOLTAGE-DEPENDENT CALCIUM CHANNEL TYPE D SUBUNIT ALPHA-1"/>
    <property type="match status" value="1"/>
</dbReference>
<evidence type="ECO:0000256" key="13">
    <source>
        <dbReference type="ARBA" id="ARBA00023157"/>
    </source>
</evidence>
<protein>
    <recommendedName>
        <fullName evidence="18">Ion transport domain-containing protein</fullName>
    </recommendedName>
</protein>
<evidence type="ECO:0000256" key="5">
    <source>
        <dbReference type="ARBA" id="ARBA00022673"/>
    </source>
</evidence>
<accession>C3YN76</accession>
<dbReference type="Pfam" id="PF00520">
    <property type="entry name" value="Ion_trans"/>
    <property type="match status" value="1"/>
</dbReference>
<keyword evidence="13" id="KW-1015">Disulfide bond</keyword>
<gene>
    <name evidence="19" type="ORF">BRAFLDRAFT_61121</name>
</gene>
<dbReference type="InterPro" id="IPR027359">
    <property type="entry name" value="Volt_channel_dom_sf"/>
</dbReference>
<dbReference type="GO" id="GO:0005245">
    <property type="term" value="F:voltage-gated calcium channel activity"/>
    <property type="evidence" value="ECO:0007669"/>
    <property type="project" value="InterPro"/>
</dbReference>
<keyword evidence="12 17" id="KW-0472">Membrane</keyword>
<evidence type="ECO:0000256" key="4">
    <source>
        <dbReference type="ARBA" id="ARBA00022568"/>
    </source>
</evidence>
<dbReference type="eggNOG" id="KOG2301">
    <property type="taxonomic scope" value="Eukaryota"/>
</dbReference>
<evidence type="ECO:0000256" key="3">
    <source>
        <dbReference type="ARBA" id="ARBA00022553"/>
    </source>
</evidence>
<evidence type="ECO:0000256" key="12">
    <source>
        <dbReference type="ARBA" id="ARBA00023136"/>
    </source>
</evidence>
<keyword evidence="6 17" id="KW-0812">Transmembrane</keyword>
<comment type="subcellular location">
    <subcellularLocation>
        <location evidence="1 16">Membrane</location>
        <topology evidence="1 16">Multi-pass membrane protein</topology>
    </subcellularLocation>
</comment>
<proteinExistence type="inferred from homology"/>
<name>C3YN76_BRAFL</name>
<evidence type="ECO:0000256" key="7">
    <source>
        <dbReference type="ARBA" id="ARBA00022737"/>
    </source>
</evidence>
<dbReference type="InterPro" id="IPR050599">
    <property type="entry name" value="VDCC_alpha-1_subunit"/>
</dbReference>
<dbReference type="FunFam" id="1.20.120.350:FF:000040">
    <property type="entry name" value="Voltage-dependent L-type calcium channel subunit alpha"/>
    <property type="match status" value="1"/>
</dbReference>
<evidence type="ECO:0000256" key="8">
    <source>
        <dbReference type="ARBA" id="ARBA00022837"/>
    </source>
</evidence>
<feature type="domain" description="Ion transport" evidence="18">
    <location>
        <begin position="64"/>
        <end position="302"/>
    </location>
</feature>
<dbReference type="EMBL" id="GG666533">
    <property type="protein sequence ID" value="EEN58182.1"/>
    <property type="molecule type" value="Genomic_DNA"/>
</dbReference>
<keyword evidence="7" id="KW-0677">Repeat</keyword>
<feature type="transmembrane region" description="Helical" evidence="17">
    <location>
        <begin position="66"/>
        <end position="86"/>
    </location>
</feature>
<keyword evidence="5 16" id="KW-0107">Calcium channel</keyword>
<dbReference type="Gene3D" id="1.10.287.70">
    <property type="match status" value="1"/>
</dbReference>
<feature type="transmembrane region" description="Helical" evidence="17">
    <location>
        <begin position="197"/>
        <end position="215"/>
    </location>
</feature>
<comment type="similarity">
    <text evidence="16">Belongs to the calcium channel alpha-1 subunit (TC 1.A.1.11) family.</text>
</comment>
<dbReference type="PRINTS" id="PR00167">
    <property type="entry name" value="CACHANNEL"/>
</dbReference>
<feature type="transmembrane region" description="Helical" evidence="17">
    <location>
        <begin position="286"/>
        <end position="304"/>
    </location>
</feature>
<feature type="transmembrane region" description="Helical" evidence="17">
    <location>
        <begin position="98"/>
        <end position="119"/>
    </location>
</feature>
<keyword evidence="3" id="KW-0597">Phosphoprotein</keyword>
<dbReference type="InterPro" id="IPR002077">
    <property type="entry name" value="VDCCAlpha1"/>
</dbReference>
<sequence>MVNIFVGFVIVTFQNEGEKEYGDECELDKNQRQCIEFALKAKPLRRYVPKNPIQYKFWYVVNSQTFEYTMFILIMLNTVSLAMKHYGQSETYEYALDFMNLIFTALFTLEAMLKLIGFGPKYYFKDAWNTFDFLIVVGSLVDIIVSQMNVSIPPPPTHLQLFINFFRLFRVMRLIKLLSRGEGIRTLLWTFIKSFQALPYVALLILMLFFIYAVVGMQMFGKIELNDDTAIHRNNNFQTFPQAVLLLFRSATGEAWQEIMMSCTAGSGAMCDPNSDSAGNLCGNNFAYPYFLSFYMLCAFLVRCPTQFSTF</sequence>
<evidence type="ECO:0000256" key="6">
    <source>
        <dbReference type="ARBA" id="ARBA00022692"/>
    </source>
</evidence>
<dbReference type="SUPFAM" id="SSF81324">
    <property type="entry name" value="Voltage-gated potassium channels"/>
    <property type="match status" value="1"/>
</dbReference>
<dbReference type="GO" id="GO:0005891">
    <property type="term" value="C:voltage-gated calcium channel complex"/>
    <property type="evidence" value="ECO:0007669"/>
    <property type="project" value="InterPro"/>
</dbReference>
<evidence type="ECO:0000256" key="1">
    <source>
        <dbReference type="ARBA" id="ARBA00004141"/>
    </source>
</evidence>
<reference evidence="19" key="1">
    <citation type="journal article" date="2008" name="Nature">
        <title>The amphioxus genome and the evolution of the chordate karyotype.</title>
        <authorList>
            <consortium name="US DOE Joint Genome Institute (JGI-PGF)"/>
            <person name="Putnam N.H."/>
            <person name="Butts T."/>
            <person name="Ferrier D.E.K."/>
            <person name="Furlong R.F."/>
            <person name="Hellsten U."/>
            <person name="Kawashima T."/>
            <person name="Robinson-Rechavi M."/>
            <person name="Shoguchi E."/>
            <person name="Terry A."/>
            <person name="Yu J.-K."/>
            <person name="Benito-Gutierrez E.L."/>
            <person name="Dubchak I."/>
            <person name="Garcia-Fernandez J."/>
            <person name="Gibson-Brown J.J."/>
            <person name="Grigoriev I.V."/>
            <person name="Horton A.C."/>
            <person name="de Jong P.J."/>
            <person name="Jurka J."/>
            <person name="Kapitonov V.V."/>
            <person name="Kohara Y."/>
            <person name="Kuroki Y."/>
            <person name="Lindquist E."/>
            <person name="Lucas S."/>
            <person name="Osoegawa K."/>
            <person name="Pennacchio L.A."/>
            <person name="Salamov A.A."/>
            <person name="Satou Y."/>
            <person name="Sauka-Spengler T."/>
            <person name="Schmutz J."/>
            <person name="Shin-I T."/>
            <person name="Toyoda A."/>
            <person name="Bronner-Fraser M."/>
            <person name="Fujiyama A."/>
            <person name="Holland L.Z."/>
            <person name="Holland P.W.H."/>
            <person name="Satoh N."/>
            <person name="Rokhsar D.S."/>
        </authorList>
    </citation>
    <scope>NUCLEOTIDE SEQUENCE [LARGE SCALE GENOMIC DNA]</scope>
    <source>
        <strain evidence="19">S238N-H82</strain>
        <tissue evidence="19">Testes</tissue>
    </source>
</reference>
<evidence type="ECO:0000256" key="2">
    <source>
        <dbReference type="ARBA" id="ARBA00022448"/>
    </source>
</evidence>
<dbReference type="InterPro" id="IPR005821">
    <property type="entry name" value="Ion_trans_dom"/>
</dbReference>
<evidence type="ECO:0000256" key="9">
    <source>
        <dbReference type="ARBA" id="ARBA00022882"/>
    </source>
</evidence>